<dbReference type="GO" id="GO:0005536">
    <property type="term" value="F:D-glucose binding"/>
    <property type="evidence" value="ECO:0007669"/>
    <property type="project" value="InterPro"/>
</dbReference>
<dbReference type="InterPro" id="IPR022672">
    <property type="entry name" value="Hexokinase_N"/>
</dbReference>
<dbReference type="KEGG" id="eiv:EIN_064730"/>
<keyword evidence="6 11" id="KW-0418">Kinase</keyword>
<dbReference type="GO" id="GO:0001678">
    <property type="term" value="P:intracellular glucose homeostasis"/>
    <property type="evidence" value="ECO:0007669"/>
    <property type="project" value="InterPro"/>
</dbReference>
<dbReference type="Pfam" id="PF00349">
    <property type="entry name" value="Hexokinase_1"/>
    <property type="match status" value="1"/>
</dbReference>
<keyword evidence="15" id="KW-1185">Reference proteome</keyword>
<comment type="pathway">
    <text evidence="2">Carbohydrate metabolism; hexose metabolism.</text>
</comment>
<evidence type="ECO:0000256" key="5">
    <source>
        <dbReference type="ARBA" id="ARBA00022741"/>
    </source>
</evidence>
<evidence type="ECO:0000256" key="3">
    <source>
        <dbReference type="ARBA" id="ARBA00009225"/>
    </source>
</evidence>
<evidence type="ECO:0000256" key="2">
    <source>
        <dbReference type="ARBA" id="ARBA00005028"/>
    </source>
</evidence>
<dbReference type="GO" id="GO:0006006">
    <property type="term" value="P:glucose metabolic process"/>
    <property type="evidence" value="ECO:0007669"/>
    <property type="project" value="TreeGrafter"/>
</dbReference>
<evidence type="ECO:0000256" key="7">
    <source>
        <dbReference type="ARBA" id="ARBA00022840"/>
    </source>
</evidence>
<evidence type="ECO:0000313" key="14">
    <source>
        <dbReference type="EMBL" id="ELP84238.1"/>
    </source>
</evidence>
<sequence>MEEIIDQFTLTKNDLETIVDKIVAELDDGLKGKTSSLKMLPTYAPIPTGKEVGTYMGIDVGGTNLRVLLLDLPEAGVRGELKSVECVMPKTSTTRAEFFGFIAKKIKEFVDDNGLTHKQISAGLTFSFAVEQIAINKGIQVGWSKGWDIKESIGQDIVQIFHEELLAKGVNNVKIVAFINDTVGTFANLAYDDPSCGMGLIFGTGTNGCYIEKTSNFAPEKLKSECKEEYMVVNTEWGGLNFKELKYNKFDDMIDEVSVNKGLHRYEKLISGIYMGWLARLCIRELIKKKVIFPNHLNAEAFSDTPDDTNFDDVKKFSSRHTEVIEDTTLELKRIEAILIKLGITDSTLKEREVLKKVTEAVVKRAGYLSAAATAALCRKMRPYLSDRFTAGIDGTVFEKSVPFKRYYLEGLNLLQPVDKVTCQLSKDGSGLGAVIIAAAVACKQ</sequence>
<organism evidence="14 15">
    <name type="scientific">Entamoeba invadens IP1</name>
    <dbReference type="NCBI Taxonomy" id="370355"/>
    <lineage>
        <taxon>Eukaryota</taxon>
        <taxon>Amoebozoa</taxon>
        <taxon>Evosea</taxon>
        <taxon>Archamoebae</taxon>
        <taxon>Mastigamoebida</taxon>
        <taxon>Entamoebidae</taxon>
        <taxon>Entamoeba</taxon>
    </lineage>
</organism>
<keyword evidence="4 11" id="KW-0808">Transferase</keyword>
<evidence type="ECO:0000256" key="10">
    <source>
        <dbReference type="ARBA" id="ARBA00047905"/>
    </source>
</evidence>
<dbReference type="OMA" id="ADCVQQF"/>
<dbReference type="SUPFAM" id="SSF53067">
    <property type="entry name" value="Actin-like ATPase domain"/>
    <property type="match status" value="2"/>
</dbReference>
<evidence type="ECO:0000256" key="11">
    <source>
        <dbReference type="RuleBase" id="RU362007"/>
    </source>
</evidence>
<evidence type="ECO:0000259" key="13">
    <source>
        <dbReference type="Pfam" id="PF03727"/>
    </source>
</evidence>
<dbReference type="PROSITE" id="PS51748">
    <property type="entry name" value="HEXOKINASE_2"/>
    <property type="match status" value="1"/>
</dbReference>
<evidence type="ECO:0000256" key="4">
    <source>
        <dbReference type="ARBA" id="ARBA00022679"/>
    </source>
</evidence>
<dbReference type="CDD" id="cd24018">
    <property type="entry name" value="ASKHA_NBD_HK_fungi"/>
    <property type="match status" value="1"/>
</dbReference>
<evidence type="ECO:0000313" key="15">
    <source>
        <dbReference type="Proteomes" id="UP000014680"/>
    </source>
</evidence>
<dbReference type="InterPro" id="IPR001312">
    <property type="entry name" value="Hexokinase"/>
</dbReference>
<dbReference type="GO" id="GO:0005829">
    <property type="term" value="C:cytosol"/>
    <property type="evidence" value="ECO:0007669"/>
    <property type="project" value="TreeGrafter"/>
</dbReference>
<dbReference type="UniPathway" id="UPA00109">
    <property type="reaction ID" value="UER00180"/>
</dbReference>
<evidence type="ECO:0000256" key="9">
    <source>
        <dbReference type="ARBA" id="ARBA00044613"/>
    </source>
</evidence>
<feature type="domain" description="Hexokinase N-terminal" evidence="12">
    <location>
        <begin position="2"/>
        <end position="191"/>
    </location>
</feature>
<dbReference type="InterPro" id="IPR022673">
    <property type="entry name" value="Hexokinase_C"/>
</dbReference>
<dbReference type="VEuPathDB" id="AmoebaDB:EIN_064730"/>
<keyword evidence="7 11" id="KW-0067">ATP-binding</keyword>
<proteinExistence type="inferred from homology"/>
<dbReference type="EC" id="2.7.1.-" evidence="11"/>
<evidence type="ECO:0000256" key="8">
    <source>
        <dbReference type="ARBA" id="ARBA00023152"/>
    </source>
</evidence>
<dbReference type="Pfam" id="PF03727">
    <property type="entry name" value="Hexokinase_2"/>
    <property type="match status" value="1"/>
</dbReference>
<dbReference type="GO" id="GO:0005524">
    <property type="term" value="F:ATP binding"/>
    <property type="evidence" value="ECO:0007669"/>
    <property type="project" value="UniProtKB-UniRule"/>
</dbReference>
<dbReference type="InterPro" id="IPR043129">
    <property type="entry name" value="ATPase_NBD"/>
</dbReference>
<dbReference type="GO" id="GO:0004340">
    <property type="term" value="F:glucokinase activity"/>
    <property type="evidence" value="ECO:0007669"/>
    <property type="project" value="TreeGrafter"/>
</dbReference>
<comment type="pathway">
    <text evidence="1">Carbohydrate degradation; glycolysis; D-glyceraldehyde 3-phosphate and glycerone phosphate from D-glucose: step 1/4.</text>
</comment>
<feature type="domain" description="Hexokinase C-terminal" evidence="13">
    <location>
        <begin position="198"/>
        <end position="439"/>
    </location>
</feature>
<evidence type="ECO:0000256" key="1">
    <source>
        <dbReference type="ARBA" id="ARBA00004888"/>
    </source>
</evidence>
<gene>
    <name evidence="14" type="ORF">EIN_064730</name>
</gene>
<dbReference type="GeneID" id="14883272"/>
<comment type="similarity">
    <text evidence="3 11">Belongs to the hexokinase family.</text>
</comment>
<dbReference type="GO" id="GO:0006096">
    <property type="term" value="P:glycolytic process"/>
    <property type="evidence" value="ECO:0007669"/>
    <property type="project" value="UniProtKB-UniPathway"/>
</dbReference>
<dbReference type="GO" id="GO:0008865">
    <property type="term" value="F:fructokinase activity"/>
    <property type="evidence" value="ECO:0007669"/>
    <property type="project" value="TreeGrafter"/>
</dbReference>
<dbReference type="GO" id="GO:0005739">
    <property type="term" value="C:mitochondrion"/>
    <property type="evidence" value="ECO:0007669"/>
    <property type="project" value="TreeGrafter"/>
</dbReference>
<comment type="catalytic activity">
    <reaction evidence="10">
        <text>D-fructose + ATP = D-fructose 6-phosphate + ADP + H(+)</text>
        <dbReference type="Rhea" id="RHEA:16125"/>
        <dbReference type="ChEBI" id="CHEBI:15378"/>
        <dbReference type="ChEBI" id="CHEBI:30616"/>
        <dbReference type="ChEBI" id="CHEBI:37721"/>
        <dbReference type="ChEBI" id="CHEBI:61527"/>
        <dbReference type="ChEBI" id="CHEBI:456216"/>
        <dbReference type="EC" id="2.7.1.1"/>
    </reaction>
    <physiologicalReaction direction="left-to-right" evidence="10">
        <dbReference type="Rhea" id="RHEA:16126"/>
    </physiologicalReaction>
</comment>
<reference evidence="14 15" key="1">
    <citation type="submission" date="2012-10" db="EMBL/GenBank/DDBJ databases">
        <authorList>
            <person name="Zafar N."/>
            <person name="Inman J."/>
            <person name="Hall N."/>
            <person name="Lorenzi H."/>
            <person name="Caler E."/>
        </authorList>
    </citation>
    <scope>NUCLEOTIDE SEQUENCE [LARGE SCALE GENOMIC DNA]</scope>
    <source>
        <strain evidence="14 15">IP1</strain>
    </source>
</reference>
<dbReference type="PANTHER" id="PTHR19443">
    <property type="entry name" value="HEXOKINASE"/>
    <property type="match status" value="1"/>
</dbReference>
<dbReference type="RefSeq" id="XP_004183584.1">
    <property type="nucleotide sequence ID" value="XM_004183536.1"/>
</dbReference>
<dbReference type="Proteomes" id="UP000014680">
    <property type="component" value="Unassembled WGS sequence"/>
</dbReference>
<dbReference type="Gene3D" id="3.30.420.40">
    <property type="match status" value="1"/>
</dbReference>
<accession>A0A0A1U018</accession>
<comment type="catalytic activity">
    <reaction evidence="9">
        <text>a D-hexose + ATP = a D-hexose 6-phosphate + ADP + H(+)</text>
        <dbReference type="Rhea" id="RHEA:22740"/>
        <dbReference type="ChEBI" id="CHEBI:4194"/>
        <dbReference type="ChEBI" id="CHEBI:15378"/>
        <dbReference type="ChEBI" id="CHEBI:30616"/>
        <dbReference type="ChEBI" id="CHEBI:229467"/>
        <dbReference type="ChEBI" id="CHEBI:456216"/>
        <dbReference type="EC" id="2.7.1.1"/>
    </reaction>
    <physiologicalReaction direction="left-to-right" evidence="9">
        <dbReference type="Rhea" id="RHEA:22741"/>
    </physiologicalReaction>
</comment>
<dbReference type="PANTHER" id="PTHR19443:SF16">
    <property type="entry name" value="HEXOKINASE TYPE 1-RELATED"/>
    <property type="match status" value="1"/>
</dbReference>
<dbReference type="AlphaFoldDB" id="A0A0A1U018"/>
<protein>
    <recommendedName>
        <fullName evidence="11">Phosphotransferase</fullName>
        <ecNumber evidence="11">2.7.1.-</ecNumber>
    </recommendedName>
</protein>
<dbReference type="EMBL" id="KB207140">
    <property type="protein sequence ID" value="ELP84238.1"/>
    <property type="molecule type" value="Genomic_DNA"/>
</dbReference>
<dbReference type="OrthoDB" id="27467at2759"/>
<dbReference type="PRINTS" id="PR00475">
    <property type="entry name" value="HEXOKINASE"/>
</dbReference>
<dbReference type="Gene3D" id="3.40.367.20">
    <property type="match status" value="1"/>
</dbReference>
<keyword evidence="5 11" id="KW-0547">Nucleotide-binding</keyword>
<evidence type="ECO:0000259" key="12">
    <source>
        <dbReference type="Pfam" id="PF00349"/>
    </source>
</evidence>
<name>A0A0A1U018_ENTIV</name>
<evidence type="ECO:0000256" key="6">
    <source>
        <dbReference type="ARBA" id="ARBA00022777"/>
    </source>
</evidence>
<keyword evidence="8 11" id="KW-0324">Glycolysis</keyword>